<comment type="caution">
    <text evidence="3">The sequence shown here is derived from an EMBL/GenBank/DDBJ whole genome shotgun (WGS) entry which is preliminary data.</text>
</comment>
<dbReference type="EMBL" id="JAMWMR010000005">
    <property type="protein sequence ID" value="MCN9240720.1"/>
    <property type="molecule type" value="Genomic_DNA"/>
</dbReference>
<dbReference type="InterPro" id="IPR003594">
    <property type="entry name" value="HATPase_dom"/>
</dbReference>
<keyword evidence="1" id="KW-0808">Transferase</keyword>
<keyword evidence="4" id="KW-1185">Reference proteome</keyword>
<evidence type="ECO:0000256" key="1">
    <source>
        <dbReference type="ARBA" id="ARBA00022527"/>
    </source>
</evidence>
<proteinExistence type="predicted"/>
<dbReference type="Gene3D" id="3.30.565.10">
    <property type="entry name" value="Histidine kinase-like ATPase, C-terminal domain"/>
    <property type="match status" value="1"/>
</dbReference>
<accession>A0ABT0ZB46</accession>
<evidence type="ECO:0000313" key="3">
    <source>
        <dbReference type="EMBL" id="MCN9240720.1"/>
    </source>
</evidence>
<protein>
    <submittedName>
        <fullName evidence="3">ATP-binding protein</fullName>
    </submittedName>
</protein>
<organism evidence="3 4">
    <name type="scientific">Streptomyces macrolidinus</name>
    <dbReference type="NCBI Taxonomy" id="2952607"/>
    <lineage>
        <taxon>Bacteria</taxon>
        <taxon>Bacillati</taxon>
        <taxon>Actinomycetota</taxon>
        <taxon>Actinomycetes</taxon>
        <taxon>Kitasatosporales</taxon>
        <taxon>Streptomycetaceae</taxon>
        <taxon>Streptomyces</taxon>
    </lineage>
</organism>
<keyword evidence="1" id="KW-0418">Kinase</keyword>
<dbReference type="InterPro" id="IPR036890">
    <property type="entry name" value="HATPase_C_sf"/>
</dbReference>
<reference evidence="3 4" key="1">
    <citation type="submission" date="2022-05" db="EMBL/GenBank/DDBJ databases">
        <title>Streptomyces sp. nov. RY43-2 isolated from soil of a peat swamp forest.</title>
        <authorList>
            <person name="Kanchanasin P."/>
            <person name="Tanasupawat S."/>
            <person name="Phongsopitanun W."/>
        </authorList>
    </citation>
    <scope>NUCLEOTIDE SEQUENCE [LARGE SCALE GENOMIC DNA]</scope>
    <source>
        <strain evidence="3 4">RY43-2</strain>
    </source>
</reference>
<dbReference type="PANTHER" id="PTHR35526">
    <property type="entry name" value="ANTI-SIGMA-F FACTOR RSBW-RELATED"/>
    <property type="match status" value="1"/>
</dbReference>
<dbReference type="InterPro" id="IPR050267">
    <property type="entry name" value="Anti-sigma-factor_SerPK"/>
</dbReference>
<dbReference type="PANTHER" id="PTHR35526:SF3">
    <property type="entry name" value="ANTI-SIGMA-F FACTOR RSBW"/>
    <property type="match status" value="1"/>
</dbReference>
<dbReference type="Pfam" id="PF13581">
    <property type="entry name" value="HATPase_c_2"/>
    <property type="match status" value="1"/>
</dbReference>
<evidence type="ECO:0000313" key="4">
    <source>
        <dbReference type="Proteomes" id="UP001523219"/>
    </source>
</evidence>
<gene>
    <name evidence="3" type="ORF">NGF19_07900</name>
</gene>
<name>A0ABT0ZB46_9ACTN</name>
<keyword evidence="3" id="KW-0067">ATP-binding</keyword>
<dbReference type="GO" id="GO:0005524">
    <property type="term" value="F:ATP binding"/>
    <property type="evidence" value="ECO:0007669"/>
    <property type="project" value="UniProtKB-KW"/>
</dbReference>
<sequence length="149" mass="16650">MTKTTERANKLRTISSEFDGRQFKVELTVTPEQFGRIRRIVTAHVRCWGHDRIIDSAVVCATEMMTNVHKHADGRCVFLLSETTRGVRIVVSDHNPVLPTVTQPDWDSESGRGMWLLSSIAQDWGVVATPDGKDIWAELSSGEPKTDAT</sequence>
<feature type="domain" description="Histidine kinase/HSP90-like ATPase" evidence="2">
    <location>
        <begin position="28"/>
        <end position="137"/>
    </location>
</feature>
<dbReference type="Proteomes" id="UP001523219">
    <property type="component" value="Unassembled WGS sequence"/>
</dbReference>
<keyword evidence="1" id="KW-0723">Serine/threonine-protein kinase</keyword>
<dbReference type="CDD" id="cd16936">
    <property type="entry name" value="HATPase_RsbW-like"/>
    <property type="match status" value="1"/>
</dbReference>
<keyword evidence="3" id="KW-0547">Nucleotide-binding</keyword>
<dbReference type="RefSeq" id="WP_252423447.1">
    <property type="nucleotide sequence ID" value="NZ_JAMWMR010000005.1"/>
</dbReference>
<evidence type="ECO:0000259" key="2">
    <source>
        <dbReference type="Pfam" id="PF13581"/>
    </source>
</evidence>